<protein>
    <recommendedName>
        <fullName evidence="3">Sulfotransferase family protein</fullName>
    </recommendedName>
</protein>
<dbReference type="Proteomes" id="UP000249590">
    <property type="component" value="Unassembled WGS sequence"/>
</dbReference>
<reference evidence="1 2" key="1">
    <citation type="submission" date="2018-05" db="EMBL/GenBank/DDBJ databases">
        <title>Acuticoccus sediminis sp. nov., isolated from deep-sea sediment of Indian Ocean.</title>
        <authorList>
            <person name="Liu X."/>
            <person name="Lai Q."/>
            <person name="Du Y."/>
            <person name="Sun F."/>
            <person name="Zhang X."/>
            <person name="Wang S."/>
            <person name="Shao Z."/>
        </authorList>
    </citation>
    <scope>NUCLEOTIDE SEQUENCE [LARGE SCALE GENOMIC DNA]</scope>
    <source>
        <strain evidence="1 2">PTG4-2</strain>
    </source>
</reference>
<keyword evidence="2" id="KW-1185">Reference proteome</keyword>
<evidence type="ECO:0000313" key="1">
    <source>
        <dbReference type="EMBL" id="RAH96556.1"/>
    </source>
</evidence>
<evidence type="ECO:0008006" key="3">
    <source>
        <dbReference type="Google" id="ProtNLM"/>
    </source>
</evidence>
<dbReference type="EMBL" id="QHHQ01000012">
    <property type="protein sequence ID" value="RAH96556.1"/>
    <property type="molecule type" value="Genomic_DNA"/>
</dbReference>
<sequence length="561" mass="59700">MHRSGAAEIAGALQSCGFTAAPALDADAAPEPVAALNRALMAMAGSRWDRLPATLDISTFAVRSVGDWAQEDALPLALAAWDAAFEGADGAGEGDLVVHDPHLPAMLPLWLRAAGAKGLAAEVLLVHRGALDLLARLEREDGLGFGAAAALVTDTWLEMLAHAPAGARVVSHEAFAAAPSATLEALGYPPASPEAARALDAGRAAPGAAPWGAASGAAPHPMGLPEARPEALPRLALPGPLRDLDARLARAHGSAVEAGDPDVAAKRARRAADRAYAGDTIFLDAFRDVAGDPLPAPAVAPGGAPRTVVVHCHLFKNAGSSVDVILKRHFGRRWVTTEFPVHGTVSNADLTHAFVRGHGELDVLSTHTGDWWLGHDAPDLRVLPVIFLRHPLLRIRSAYSFERKQDADTFGARIAKTHDFAGYVAARLERPTDYAFREFQSRRLAAYHSRLHADLMSAALHALDRAPYVGLVEDFDGSARRLETYLAAHFEGFEAPSARANITDSSDMATEDRIARARHELGEAVYAALMAENRVDLEIYRRAVERWPLPVPAPPVHSAAQ</sequence>
<dbReference type="InterPro" id="IPR027417">
    <property type="entry name" value="P-loop_NTPase"/>
</dbReference>
<accession>A0A8B2NPE0</accession>
<comment type="caution">
    <text evidence="1">The sequence shown here is derived from an EMBL/GenBank/DDBJ whole genome shotgun (WGS) entry which is preliminary data.</text>
</comment>
<organism evidence="1 2">
    <name type="scientific">Acuticoccus sediminis</name>
    <dbReference type="NCBI Taxonomy" id="2184697"/>
    <lineage>
        <taxon>Bacteria</taxon>
        <taxon>Pseudomonadati</taxon>
        <taxon>Pseudomonadota</taxon>
        <taxon>Alphaproteobacteria</taxon>
        <taxon>Hyphomicrobiales</taxon>
        <taxon>Amorphaceae</taxon>
        <taxon>Acuticoccus</taxon>
    </lineage>
</organism>
<gene>
    <name evidence="1" type="ORF">DLJ53_32110</name>
</gene>
<dbReference type="AlphaFoldDB" id="A0A8B2NPE0"/>
<evidence type="ECO:0000313" key="2">
    <source>
        <dbReference type="Proteomes" id="UP000249590"/>
    </source>
</evidence>
<dbReference type="Gene3D" id="3.40.50.300">
    <property type="entry name" value="P-loop containing nucleotide triphosphate hydrolases"/>
    <property type="match status" value="1"/>
</dbReference>
<name>A0A8B2NPE0_9HYPH</name>
<proteinExistence type="predicted"/>